<dbReference type="InterPro" id="IPR020846">
    <property type="entry name" value="MFS_dom"/>
</dbReference>
<keyword evidence="10" id="KW-1185">Reference proteome</keyword>
<evidence type="ECO:0000256" key="2">
    <source>
        <dbReference type="ARBA" id="ARBA00007520"/>
    </source>
</evidence>
<gene>
    <name evidence="9" type="primary">tetA</name>
    <name evidence="9" type="ORF">DC3_01420</name>
</gene>
<dbReference type="Pfam" id="PF07690">
    <property type="entry name" value="MFS_1"/>
    <property type="match status" value="1"/>
</dbReference>
<feature type="transmembrane region" description="Helical" evidence="7">
    <location>
        <begin position="78"/>
        <end position="95"/>
    </location>
</feature>
<feature type="transmembrane region" description="Helical" evidence="7">
    <location>
        <begin position="287"/>
        <end position="308"/>
    </location>
</feature>
<dbReference type="InterPro" id="IPR011701">
    <property type="entry name" value="MFS"/>
</dbReference>
<reference evidence="9 10" key="1">
    <citation type="submission" date="2019-07" db="EMBL/GenBank/DDBJ databases">
        <title>Whole genome shotgun sequence of Deinococcus cellulosilyticus NBRC 106333.</title>
        <authorList>
            <person name="Hosoyama A."/>
            <person name="Uohara A."/>
            <person name="Ohji S."/>
            <person name="Ichikawa N."/>
        </authorList>
    </citation>
    <scope>NUCLEOTIDE SEQUENCE [LARGE SCALE GENOMIC DNA]</scope>
    <source>
        <strain evidence="9 10">NBRC 106333</strain>
    </source>
</reference>
<dbReference type="GO" id="GO:0016020">
    <property type="term" value="C:membrane"/>
    <property type="evidence" value="ECO:0007669"/>
    <property type="project" value="UniProtKB-SubCell"/>
</dbReference>
<comment type="caution">
    <text evidence="9">The sequence shown here is derived from an EMBL/GenBank/DDBJ whole genome shotgun (WGS) entry which is preliminary data.</text>
</comment>
<feature type="transmembrane region" description="Helical" evidence="7">
    <location>
        <begin position="136"/>
        <end position="158"/>
    </location>
</feature>
<dbReference type="PROSITE" id="PS00216">
    <property type="entry name" value="SUGAR_TRANSPORT_1"/>
    <property type="match status" value="1"/>
</dbReference>
<organism evidence="9 10">
    <name type="scientific">Deinococcus cellulosilyticus (strain DSM 18568 / NBRC 106333 / KACC 11606 / 5516J-15)</name>
    <dbReference type="NCBI Taxonomy" id="1223518"/>
    <lineage>
        <taxon>Bacteria</taxon>
        <taxon>Thermotogati</taxon>
        <taxon>Deinococcota</taxon>
        <taxon>Deinococci</taxon>
        <taxon>Deinococcales</taxon>
        <taxon>Deinococcaceae</taxon>
        <taxon>Deinococcus</taxon>
    </lineage>
</organism>
<dbReference type="EMBL" id="BJXB01000001">
    <property type="protein sequence ID" value="GEM44507.1"/>
    <property type="molecule type" value="Genomic_DNA"/>
</dbReference>
<dbReference type="PANTHER" id="PTHR23504:SF15">
    <property type="entry name" value="MAJOR FACILITATOR SUPERFAMILY (MFS) PROFILE DOMAIN-CONTAINING PROTEIN"/>
    <property type="match status" value="1"/>
</dbReference>
<dbReference type="AlphaFoldDB" id="A0A511MWF9"/>
<dbReference type="InterPro" id="IPR005829">
    <property type="entry name" value="Sugar_transporter_CS"/>
</dbReference>
<keyword evidence="4 7" id="KW-0812">Transmembrane</keyword>
<feature type="transmembrane region" description="Helical" evidence="7">
    <location>
        <begin position="164"/>
        <end position="184"/>
    </location>
</feature>
<proteinExistence type="inferred from homology"/>
<dbReference type="PRINTS" id="PR01035">
    <property type="entry name" value="TCRTETA"/>
</dbReference>
<keyword evidence="3" id="KW-0813">Transport</keyword>
<comment type="subcellular location">
    <subcellularLocation>
        <location evidence="1">Membrane</location>
        <topology evidence="1">Multi-pass membrane protein</topology>
    </subcellularLocation>
</comment>
<dbReference type="SUPFAM" id="SSF103473">
    <property type="entry name" value="MFS general substrate transporter"/>
    <property type="match status" value="1"/>
</dbReference>
<feature type="transmembrane region" description="Helical" evidence="7">
    <location>
        <begin position="47"/>
        <end position="66"/>
    </location>
</feature>
<evidence type="ECO:0000313" key="10">
    <source>
        <dbReference type="Proteomes" id="UP000321306"/>
    </source>
</evidence>
<name>A0A511MWF9_DEIC1</name>
<dbReference type="Gene3D" id="1.20.1250.20">
    <property type="entry name" value="MFS general substrate transporter like domains"/>
    <property type="match status" value="1"/>
</dbReference>
<dbReference type="OrthoDB" id="9793283at2"/>
<evidence type="ECO:0000256" key="4">
    <source>
        <dbReference type="ARBA" id="ARBA00022692"/>
    </source>
</evidence>
<feature type="transmembrane region" description="Helical" evidence="7">
    <location>
        <begin position="213"/>
        <end position="233"/>
    </location>
</feature>
<feature type="transmembrane region" description="Helical" evidence="7">
    <location>
        <begin position="7"/>
        <end position="27"/>
    </location>
</feature>
<protein>
    <submittedName>
        <fullName evidence="9">Tetracycline resistance MFS efflux pump</fullName>
    </submittedName>
</protein>
<keyword evidence="6 7" id="KW-0472">Membrane</keyword>
<evidence type="ECO:0000313" key="9">
    <source>
        <dbReference type="EMBL" id="GEM44507.1"/>
    </source>
</evidence>
<dbReference type="PROSITE" id="PS50850">
    <property type="entry name" value="MFS"/>
    <property type="match status" value="1"/>
</dbReference>
<feature type="transmembrane region" description="Helical" evidence="7">
    <location>
        <begin position="101"/>
        <end position="124"/>
    </location>
</feature>
<evidence type="ECO:0000256" key="3">
    <source>
        <dbReference type="ARBA" id="ARBA00022448"/>
    </source>
</evidence>
<dbReference type="GO" id="GO:0022857">
    <property type="term" value="F:transmembrane transporter activity"/>
    <property type="evidence" value="ECO:0007669"/>
    <property type="project" value="InterPro"/>
</dbReference>
<feature type="transmembrane region" description="Helical" evidence="7">
    <location>
        <begin position="378"/>
        <end position="398"/>
    </location>
</feature>
<accession>A0A511MWF9</accession>
<evidence type="ECO:0000256" key="7">
    <source>
        <dbReference type="SAM" id="Phobius"/>
    </source>
</evidence>
<dbReference type="Proteomes" id="UP000321306">
    <property type="component" value="Unassembled WGS sequence"/>
</dbReference>
<evidence type="ECO:0000259" key="8">
    <source>
        <dbReference type="PROSITE" id="PS50850"/>
    </source>
</evidence>
<evidence type="ECO:0000256" key="5">
    <source>
        <dbReference type="ARBA" id="ARBA00022989"/>
    </source>
</evidence>
<sequence>MSTRRQAAVSFIFVTLLIDMLGLGVLIPVMPQMVASLTHDPATASQSFGVLIGLYSLAQLLASPILGALSDRYGRKPVLLGSALLASFSYALAVFSPSLIWLFVARFLGGAAAASAGVANAYIADISTPETRARNFGMVGAAFSLGIIIGPALGGLLGQHDIRLPYIFAAGFAFLNFLYGLLVLPESHHRRSNGPIALQNLIPLRSLGVIGKYPGLTGLAWVNVLTALALQFMTSTWVLHGAARYGWGPGESGLALTVAGVLGIPVQTLLVSPVLKRFGTVRTVQVALVLGIVGYVLYGLSSLPWMFFASMPLSVLMGVGGPALQAQLASKVPPEAQGVVQGNMGGLNSLTGVVGPLMSTALFSHYATPSAQTSIPGIAFFSAALLLVFSWMLYSWLVTRPQPARQEQTSST</sequence>
<evidence type="ECO:0000256" key="6">
    <source>
        <dbReference type="ARBA" id="ARBA00023136"/>
    </source>
</evidence>
<keyword evidence="5 7" id="KW-1133">Transmembrane helix</keyword>
<feature type="domain" description="Major facilitator superfamily (MFS) profile" evidence="8">
    <location>
        <begin position="8"/>
        <end position="402"/>
    </location>
</feature>
<feature type="transmembrane region" description="Helical" evidence="7">
    <location>
        <begin position="253"/>
        <end position="275"/>
    </location>
</feature>
<evidence type="ECO:0000256" key="1">
    <source>
        <dbReference type="ARBA" id="ARBA00004141"/>
    </source>
</evidence>
<dbReference type="InterPro" id="IPR001958">
    <property type="entry name" value="Tet-R_TetA/multi-R_MdtG-like"/>
</dbReference>
<dbReference type="RefSeq" id="WP_146881664.1">
    <property type="nucleotide sequence ID" value="NZ_BJXB01000001.1"/>
</dbReference>
<comment type="similarity">
    <text evidence="2">Belongs to the major facilitator superfamily. TCR/Tet family.</text>
</comment>
<dbReference type="PANTHER" id="PTHR23504">
    <property type="entry name" value="MAJOR FACILITATOR SUPERFAMILY DOMAIN-CONTAINING PROTEIN 10"/>
    <property type="match status" value="1"/>
</dbReference>
<dbReference type="InterPro" id="IPR036259">
    <property type="entry name" value="MFS_trans_sf"/>
</dbReference>